<evidence type="ECO:0000256" key="9">
    <source>
        <dbReference type="ARBA" id="ARBA00022833"/>
    </source>
</evidence>
<dbReference type="InterPro" id="IPR003156">
    <property type="entry name" value="DHHA1_dom"/>
</dbReference>
<dbReference type="PANTHER" id="PTHR11777:SF9">
    <property type="entry name" value="ALANINE--TRNA LIGASE, CYTOPLASMIC"/>
    <property type="match status" value="1"/>
</dbReference>
<comment type="similarity">
    <text evidence="2">Belongs to the class-II aminoacyl-tRNA synthetase family.</text>
</comment>
<evidence type="ECO:0000256" key="12">
    <source>
        <dbReference type="ARBA" id="ARBA00022917"/>
    </source>
</evidence>
<keyword evidence="7" id="KW-0479">Metal-binding</keyword>
<reference evidence="15" key="1">
    <citation type="submission" date="2018-06" db="EMBL/GenBank/DDBJ databases">
        <authorList>
            <person name="Zhirakovskaya E."/>
        </authorList>
    </citation>
    <scope>NUCLEOTIDE SEQUENCE</scope>
</reference>
<dbReference type="NCBIfam" id="TIGR00344">
    <property type="entry name" value="alaS"/>
    <property type="match status" value="1"/>
</dbReference>
<dbReference type="InterPro" id="IPR018162">
    <property type="entry name" value="Ala-tRNA-ligase_IIc_anticod-bd"/>
</dbReference>
<evidence type="ECO:0000256" key="8">
    <source>
        <dbReference type="ARBA" id="ARBA00022741"/>
    </source>
</evidence>
<dbReference type="SUPFAM" id="SSF55186">
    <property type="entry name" value="ThrRS/AlaRS common domain"/>
    <property type="match status" value="1"/>
</dbReference>
<dbReference type="Gene3D" id="2.40.30.130">
    <property type="match status" value="1"/>
</dbReference>
<evidence type="ECO:0000256" key="7">
    <source>
        <dbReference type="ARBA" id="ARBA00022723"/>
    </source>
</evidence>
<evidence type="ECO:0000259" key="14">
    <source>
        <dbReference type="PROSITE" id="PS50860"/>
    </source>
</evidence>
<dbReference type="InterPro" id="IPR009000">
    <property type="entry name" value="Transl_B-barrel_sf"/>
</dbReference>
<evidence type="ECO:0000256" key="5">
    <source>
        <dbReference type="ARBA" id="ARBA00022555"/>
    </source>
</evidence>
<dbReference type="FunFam" id="3.30.930.10:FF:000004">
    <property type="entry name" value="Alanine--tRNA ligase"/>
    <property type="match status" value="1"/>
</dbReference>
<comment type="cofactor">
    <cofactor evidence="1">
        <name>Zn(2+)</name>
        <dbReference type="ChEBI" id="CHEBI:29105"/>
    </cofactor>
</comment>
<dbReference type="SUPFAM" id="SSF55681">
    <property type="entry name" value="Class II aaRS and biotin synthetases"/>
    <property type="match status" value="1"/>
</dbReference>
<dbReference type="AlphaFoldDB" id="A0A3B0QZC2"/>
<keyword evidence="8" id="KW-0547">Nucleotide-binding</keyword>
<dbReference type="Gene3D" id="3.10.310.40">
    <property type="match status" value="1"/>
</dbReference>
<dbReference type="SMART" id="SM00863">
    <property type="entry name" value="tRNA_SAD"/>
    <property type="match status" value="1"/>
</dbReference>
<dbReference type="FunFam" id="3.30.980.10:FF:000004">
    <property type="entry name" value="Alanine--tRNA ligase, cytoplasmic"/>
    <property type="match status" value="1"/>
</dbReference>
<dbReference type="Gene3D" id="3.30.54.20">
    <property type="match status" value="1"/>
</dbReference>
<dbReference type="GO" id="GO:0045892">
    <property type="term" value="P:negative regulation of DNA-templated transcription"/>
    <property type="evidence" value="ECO:0007669"/>
    <property type="project" value="TreeGrafter"/>
</dbReference>
<dbReference type="GO" id="GO:0005829">
    <property type="term" value="C:cytosol"/>
    <property type="evidence" value="ECO:0007669"/>
    <property type="project" value="TreeGrafter"/>
</dbReference>
<protein>
    <recommendedName>
        <fullName evidence="4">Alanine--tRNA ligase</fullName>
        <ecNumber evidence="3">6.1.1.7</ecNumber>
    </recommendedName>
</protein>
<dbReference type="InterPro" id="IPR018163">
    <property type="entry name" value="Thr/Ala-tRNA-synth_IIc_edit"/>
</dbReference>
<keyword evidence="5" id="KW-0820">tRNA-binding</keyword>
<dbReference type="EC" id="6.1.1.7" evidence="3"/>
<dbReference type="PANTHER" id="PTHR11777">
    <property type="entry name" value="ALANYL-TRNA SYNTHETASE"/>
    <property type="match status" value="1"/>
</dbReference>
<dbReference type="GO" id="GO:0005524">
    <property type="term" value="F:ATP binding"/>
    <property type="evidence" value="ECO:0007669"/>
    <property type="project" value="UniProtKB-KW"/>
</dbReference>
<dbReference type="InterPro" id="IPR018165">
    <property type="entry name" value="Ala-tRNA-synth_IIc_core"/>
</dbReference>
<dbReference type="InterPro" id="IPR045864">
    <property type="entry name" value="aa-tRNA-synth_II/BPL/LPL"/>
</dbReference>
<dbReference type="InterPro" id="IPR018164">
    <property type="entry name" value="Ala-tRNA-synth_IIc_N"/>
</dbReference>
<keyword evidence="12" id="KW-0648">Protein biosynthesis</keyword>
<evidence type="ECO:0000256" key="1">
    <source>
        <dbReference type="ARBA" id="ARBA00001947"/>
    </source>
</evidence>
<dbReference type="GO" id="GO:0004813">
    <property type="term" value="F:alanine-tRNA ligase activity"/>
    <property type="evidence" value="ECO:0007669"/>
    <property type="project" value="UniProtKB-EC"/>
</dbReference>
<keyword evidence="13 15" id="KW-0030">Aminoacyl-tRNA synthetase</keyword>
<name>A0A3B0QZC2_9ZZZZ</name>
<dbReference type="SUPFAM" id="SSF50447">
    <property type="entry name" value="Translation proteins"/>
    <property type="match status" value="1"/>
</dbReference>
<dbReference type="InterPro" id="IPR002318">
    <property type="entry name" value="Ala-tRNA-lgiase_IIc"/>
</dbReference>
<accession>A0A3B0QZC2</accession>
<dbReference type="Pfam" id="PF07973">
    <property type="entry name" value="tRNA_SAD"/>
    <property type="match status" value="1"/>
</dbReference>
<dbReference type="FunFam" id="3.30.54.20:FF:000001">
    <property type="entry name" value="Alanine--tRNA ligase"/>
    <property type="match status" value="1"/>
</dbReference>
<dbReference type="PROSITE" id="PS50860">
    <property type="entry name" value="AA_TRNA_LIGASE_II_ALA"/>
    <property type="match status" value="1"/>
</dbReference>
<dbReference type="InterPro" id="IPR050058">
    <property type="entry name" value="Ala-tRNA_ligase"/>
</dbReference>
<evidence type="ECO:0000256" key="13">
    <source>
        <dbReference type="ARBA" id="ARBA00023146"/>
    </source>
</evidence>
<dbReference type="GO" id="GO:0006419">
    <property type="term" value="P:alanyl-tRNA aminoacylation"/>
    <property type="evidence" value="ECO:0007669"/>
    <property type="project" value="InterPro"/>
</dbReference>
<sequence length="884" mass="96751">MKSNDIRKSFLDYFEGKGHSTVPSSGLLPQDDPTLLFTNAGMVQFKRVFLGEEKRPYSRAASSQKCLRAGGKHNDLENVGHTARHHTFFEMLGNFSFGDYFKEDAIKYAWEYLTVVLGLPEDKLWATVFEDDDEAEELWQTKTDISHDRIKRLGEADNFWSMGEVGPCGPCSEILIDQGEELGCDSPDCAVGCDCDRYLEIWNLVFMQLNKDADGKVTPLPRPSIDTGMGLERLTAVLQGKLNNYDTDLFEPIIKKIEELSGAVYHSSPETDSSIRAIADHARAVTFLISEGLLPSNEGRGYVLRRIIRRAARHGKLIGINKPFLFKVTGVVAEHMSGVFPELSQAKELVEKATFSEEEQFFKTLERGLGMLEEETLKLKKTKKTIISGEFAFKLYDTYGFPSDLTADIVRGESMSVDEAGFNKMMEAQKDKARLSWKGGAIGASGTELYAELLEEGINSEFVGYTEDREISEAACIIKDGTVVDKAAKGDNVEIISEKSPFYGESGGQAGDLGTISGNGFNVEISDTKRPLPDLIVHHGKVTEGTIEKGRKLVLAIDTEARDATRRNHTATHLLHAALRRALGEHVRQAGSLVNKDGLRFDFNHFNPLTNEEITKIEDDVNSAIRKNIAVTTKTLPYKEAVKRGALAFFGDKYGDEVRMVQVPEVSTELCGGTHVKMTGDIGLVKVTSESSVAAGVRRLEAVTGEAALRLLNQTYQTLTDAASLLKTTKEDVPNKIHRLIDKQKELEKELTRIKEHGKSESAKELATDVQVVAGVNVLAIKVGPDDAKDLRKMADLLRDKIKSGIVVLGCASNGKAVLLAAVTKDLTTRFSAGNIVKAIAPVVGGRGGGKADMAQAGGKDGTKIDAALKEALNIIKETAGEKV</sequence>
<evidence type="ECO:0000256" key="6">
    <source>
        <dbReference type="ARBA" id="ARBA00022598"/>
    </source>
</evidence>
<dbReference type="Gene3D" id="3.30.930.10">
    <property type="entry name" value="Bira Bifunctional Protein, Domain 2"/>
    <property type="match status" value="1"/>
</dbReference>
<evidence type="ECO:0000256" key="3">
    <source>
        <dbReference type="ARBA" id="ARBA00013168"/>
    </source>
</evidence>
<evidence type="ECO:0000256" key="10">
    <source>
        <dbReference type="ARBA" id="ARBA00022840"/>
    </source>
</evidence>
<dbReference type="CDD" id="cd00673">
    <property type="entry name" value="AlaRS_core"/>
    <property type="match status" value="1"/>
</dbReference>
<evidence type="ECO:0000256" key="4">
    <source>
        <dbReference type="ARBA" id="ARBA00017959"/>
    </source>
</evidence>
<dbReference type="SUPFAM" id="SSF101353">
    <property type="entry name" value="Putative anticodon-binding domain of alanyl-tRNA synthetase (AlaRS)"/>
    <property type="match status" value="1"/>
</dbReference>
<organism evidence="15">
    <name type="scientific">hydrothermal vent metagenome</name>
    <dbReference type="NCBI Taxonomy" id="652676"/>
    <lineage>
        <taxon>unclassified sequences</taxon>
        <taxon>metagenomes</taxon>
        <taxon>ecological metagenomes</taxon>
    </lineage>
</organism>
<evidence type="ECO:0000256" key="11">
    <source>
        <dbReference type="ARBA" id="ARBA00022884"/>
    </source>
</evidence>
<dbReference type="GO" id="GO:0000049">
    <property type="term" value="F:tRNA binding"/>
    <property type="evidence" value="ECO:0007669"/>
    <property type="project" value="UniProtKB-KW"/>
</dbReference>
<gene>
    <name evidence="15" type="ORF">MNBD_DELTA01-887</name>
</gene>
<feature type="domain" description="Alanyl-transfer RNA synthetases family profile" evidence="14">
    <location>
        <begin position="1"/>
        <end position="714"/>
    </location>
</feature>
<evidence type="ECO:0000256" key="2">
    <source>
        <dbReference type="ARBA" id="ARBA00008226"/>
    </source>
</evidence>
<dbReference type="Pfam" id="PF02272">
    <property type="entry name" value="DHHA1"/>
    <property type="match status" value="1"/>
</dbReference>
<dbReference type="HAMAP" id="MF_00036_B">
    <property type="entry name" value="Ala_tRNA_synth_B"/>
    <property type="match status" value="1"/>
</dbReference>
<keyword evidence="10" id="KW-0067">ATP-binding</keyword>
<dbReference type="PRINTS" id="PR00980">
    <property type="entry name" value="TRNASYNTHALA"/>
</dbReference>
<keyword evidence="6 15" id="KW-0436">Ligase</keyword>
<dbReference type="InterPro" id="IPR012947">
    <property type="entry name" value="tRNA_SAD"/>
</dbReference>
<dbReference type="GO" id="GO:0046872">
    <property type="term" value="F:metal ion binding"/>
    <property type="evidence" value="ECO:0007669"/>
    <property type="project" value="UniProtKB-KW"/>
</dbReference>
<dbReference type="FunFam" id="3.10.310.40:FF:000001">
    <property type="entry name" value="Alanine--tRNA ligase"/>
    <property type="match status" value="1"/>
</dbReference>
<dbReference type="Gene3D" id="3.30.980.10">
    <property type="entry name" value="Threonyl-trna Synthetase, Chain A, domain 2"/>
    <property type="match status" value="1"/>
</dbReference>
<dbReference type="InterPro" id="IPR023033">
    <property type="entry name" value="Ala_tRNA_ligase_euk/bac"/>
</dbReference>
<keyword evidence="9" id="KW-0862">Zinc</keyword>
<dbReference type="GO" id="GO:0002161">
    <property type="term" value="F:aminoacyl-tRNA deacylase activity"/>
    <property type="evidence" value="ECO:0007669"/>
    <property type="project" value="TreeGrafter"/>
</dbReference>
<proteinExistence type="inferred from homology"/>
<dbReference type="EMBL" id="UOEA01000015">
    <property type="protein sequence ID" value="VAV82386.1"/>
    <property type="molecule type" value="Genomic_DNA"/>
</dbReference>
<keyword evidence="11" id="KW-0694">RNA-binding</keyword>
<evidence type="ECO:0000313" key="15">
    <source>
        <dbReference type="EMBL" id="VAV82386.1"/>
    </source>
</evidence>
<dbReference type="Pfam" id="PF01411">
    <property type="entry name" value="tRNA-synt_2c"/>
    <property type="match status" value="1"/>
</dbReference>
<dbReference type="Gene3D" id="6.10.250.550">
    <property type="match status" value="1"/>
</dbReference>